<dbReference type="AlphaFoldDB" id="A0A0B2UCN7"/>
<evidence type="ECO:0000313" key="1">
    <source>
        <dbReference type="EMBL" id="KHN68766.1"/>
    </source>
</evidence>
<protein>
    <submittedName>
        <fullName evidence="1">Uncharacterized protein</fullName>
    </submittedName>
</protein>
<organism evidence="1 2">
    <name type="scientific">Acinetobacter oleivorans</name>
    <dbReference type="NCBI Taxonomy" id="1148157"/>
    <lineage>
        <taxon>Bacteria</taxon>
        <taxon>Pseudomonadati</taxon>
        <taxon>Pseudomonadota</taxon>
        <taxon>Gammaproteobacteria</taxon>
        <taxon>Moraxellales</taxon>
        <taxon>Moraxellaceae</taxon>
        <taxon>Acinetobacter</taxon>
    </lineage>
</organism>
<name>A0A0B2UCN7_9GAMM</name>
<dbReference type="EMBL" id="JHQK01000001">
    <property type="protein sequence ID" value="KHN68766.1"/>
    <property type="molecule type" value="Genomic_DNA"/>
</dbReference>
<sequence length="107" mass="12271">MPYQLIELSDASTNIECPFCKQAIIDWAQEQYVQPCEHTLFIAMDLGFEFVADRFEECMSQSVDELHEDPNMDIFEALTTTAYENLIVLKSDLGVEGLFRYVGVSDF</sequence>
<reference evidence="1 2" key="1">
    <citation type="submission" date="2014-03" db="EMBL/GenBank/DDBJ databases">
        <title>Genome sequence of the diesel-degrader and plant-growth promoter Acinetobacter oleivorans PF-1 isolated from the roots of poplar tree.</title>
        <authorList>
            <person name="Gkorezis P."/>
            <person name="van Hamme J."/>
            <person name="Rineau F."/>
            <person name="Vangronsveld J."/>
            <person name="Francetti A."/>
        </authorList>
    </citation>
    <scope>NUCLEOTIDE SEQUENCE [LARGE SCALE GENOMIC DNA]</scope>
    <source>
        <strain evidence="1 2">PF1</strain>
    </source>
</reference>
<evidence type="ECO:0000313" key="2">
    <source>
        <dbReference type="Proteomes" id="UP000031012"/>
    </source>
</evidence>
<dbReference type="Proteomes" id="UP000031012">
    <property type="component" value="Unassembled WGS sequence"/>
</dbReference>
<comment type="caution">
    <text evidence="1">The sequence shown here is derived from an EMBL/GenBank/DDBJ whole genome shotgun (WGS) entry which is preliminary data.</text>
</comment>
<proteinExistence type="predicted"/>
<accession>A0A0B2UCN7</accession>
<gene>
    <name evidence="1" type="ORF">DH17_00760</name>
</gene>